<dbReference type="GO" id="GO:0003676">
    <property type="term" value="F:nucleic acid binding"/>
    <property type="evidence" value="ECO:0007669"/>
    <property type="project" value="InterPro"/>
</dbReference>
<dbReference type="Proteomes" id="UP000095283">
    <property type="component" value="Unplaced"/>
</dbReference>
<organism evidence="1 2">
    <name type="scientific">Heterorhabditis bacteriophora</name>
    <name type="common">Entomopathogenic nematode worm</name>
    <dbReference type="NCBI Taxonomy" id="37862"/>
    <lineage>
        <taxon>Eukaryota</taxon>
        <taxon>Metazoa</taxon>
        <taxon>Ecdysozoa</taxon>
        <taxon>Nematoda</taxon>
        <taxon>Chromadorea</taxon>
        <taxon>Rhabditida</taxon>
        <taxon>Rhabditina</taxon>
        <taxon>Rhabditomorpha</taxon>
        <taxon>Strongyloidea</taxon>
        <taxon>Heterorhabditidae</taxon>
        <taxon>Heterorhabditis</taxon>
    </lineage>
</organism>
<keyword evidence="1" id="KW-1185">Reference proteome</keyword>
<sequence length="249" mass="28786">MSLPSGHSSIYLPEETTSVECCNNIHQIASGEETIDKTIEETPSIYFGGNAYPASKCQFIILAMDFECTCSDTINDYPHEIIEFPAVLIDVRNMRISGFESVPHEFRYFINIKRIFEQRIKKLPRRNGKTGIQNMLGHYNISFEGRTHCGLDDSINIARLCIKFMQDKIELRINQRLTMCQDKSKDHQLDHEMLGGTNTDCYVCHRKLPLKLRELDYMLIEMCYDVQDITLACLVIWPDVTIYQRSVAK</sequence>
<dbReference type="PANTHER" id="PTHR23044">
    <property type="entry name" value="3'-5' EXONUCLEASE ERI1-RELATED"/>
    <property type="match status" value="1"/>
</dbReference>
<dbReference type="SUPFAM" id="SSF53098">
    <property type="entry name" value="Ribonuclease H-like"/>
    <property type="match status" value="1"/>
</dbReference>
<evidence type="ECO:0000313" key="2">
    <source>
        <dbReference type="WBParaSite" id="Hba_20423"/>
    </source>
</evidence>
<proteinExistence type="predicted"/>
<evidence type="ECO:0000313" key="1">
    <source>
        <dbReference type="Proteomes" id="UP000095283"/>
    </source>
</evidence>
<dbReference type="WBParaSite" id="Hba_20423">
    <property type="protein sequence ID" value="Hba_20423"/>
    <property type="gene ID" value="Hba_20423"/>
</dbReference>
<dbReference type="InterPro" id="IPR051274">
    <property type="entry name" value="3-5_Exoribonuclease"/>
</dbReference>
<dbReference type="Gene3D" id="3.30.420.10">
    <property type="entry name" value="Ribonuclease H-like superfamily/Ribonuclease H"/>
    <property type="match status" value="2"/>
</dbReference>
<accession>A0A1I7XSW6</accession>
<dbReference type="GO" id="GO:0005737">
    <property type="term" value="C:cytoplasm"/>
    <property type="evidence" value="ECO:0007669"/>
    <property type="project" value="TreeGrafter"/>
</dbReference>
<dbReference type="AlphaFoldDB" id="A0A1I7XSW6"/>
<reference evidence="2" key="1">
    <citation type="submission" date="2016-11" db="UniProtKB">
        <authorList>
            <consortium name="WormBaseParasite"/>
        </authorList>
    </citation>
    <scope>IDENTIFICATION</scope>
</reference>
<dbReference type="PANTHER" id="PTHR23044:SF61">
    <property type="entry name" value="3'-5' EXORIBONUCLEASE 1-RELATED"/>
    <property type="match status" value="1"/>
</dbReference>
<protein>
    <submittedName>
        <fullName evidence="2">Exonuclease domain-containing protein</fullName>
    </submittedName>
</protein>
<name>A0A1I7XSW6_HETBA</name>
<dbReference type="InterPro" id="IPR012337">
    <property type="entry name" value="RNaseH-like_sf"/>
</dbReference>
<dbReference type="InterPro" id="IPR036397">
    <property type="entry name" value="RNaseH_sf"/>
</dbReference>